<evidence type="ECO:0000313" key="3">
    <source>
        <dbReference type="Proteomes" id="UP001596512"/>
    </source>
</evidence>
<dbReference type="PANTHER" id="PTHR45527:SF1">
    <property type="entry name" value="FATTY ACID SYNTHASE"/>
    <property type="match status" value="1"/>
</dbReference>
<dbReference type="InterPro" id="IPR001242">
    <property type="entry name" value="Condensation_dom"/>
</dbReference>
<comment type="caution">
    <text evidence="2">The sequence shown here is derived from an EMBL/GenBank/DDBJ whole genome shotgun (WGS) entry which is preliminary data.</text>
</comment>
<gene>
    <name evidence="2" type="ORF">ACFQV2_07655</name>
</gene>
<dbReference type="SUPFAM" id="SSF52777">
    <property type="entry name" value="CoA-dependent acyltransferases"/>
    <property type="match status" value="2"/>
</dbReference>
<organism evidence="2 3">
    <name type="scientific">Actinokineospora soli</name>
    <dbReference type="NCBI Taxonomy" id="1048753"/>
    <lineage>
        <taxon>Bacteria</taxon>
        <taxon>Bacillati</taxon>
        <taxon>Actinomycetota</taxon>
        <taxon>Actinomycetes</taxon>
        <taxon>Pseudonocardiales</taxon>
        <taxon>Pseudonocardiaceae</taxon>
        <taxon>Actinokineospora</taxon>
    </lineage>
</organism>
<dbReference type="InterPro" id="IPR023213">
    <property type="entry name" value="CAT-like_dom_sf"/>
</dbReference>
<dbReference type="Pfam" id="PF00668">
    <property type="entry name" value="Condensation"/>
    <property type="match status" value="1"/>
</dbReference>
<reference evidence="3" key="1">
    <citation type="journal article" date="2019" name="Int. J. Syst. Evol. Microbiol.">
        <title>The Global Catalogue of Microorganisms (GCM) 10K type strain sequencing project: providing services to taxonomists for standard genome sequencing and annotation.</title>
        <authorList>
            <consortium name="The Broad Institute Genomics Platform"/>
            <consortium name="The Broad Institute Genome Sequencing Center for Infectious Disease"/>
            <person name="Wu L."/>
            <person name="Ma J."/>
        </authorList>
    </citation>
    <scope>NUCLEOTIDE SEQUENCE [LARGE SCALE GENOMIC DNA]</scope>
    <source>
        <strain evidence="3">JCM 17695</strain>
    </source>
</reference>
<sequence length="416" mass="46237">MVYGWHVRGAVDPDTLREAMDLVVCRHEALRTVVVRGDEDKYQTVLPASPTKLRVVDLPGVAPADRAAAAEDLLIDLEQSDYPVADLPLFQAVLARFDDDESVLVLIAHHTAVDGWSMHLLIRDLTAFYAVLRGHELPDLPELTQYQEYVRWERERFAHERLAPSREYWATQLEGARILALPTDWRKSEGRPKSTAAHRFLVDEEVTAAAIELAKETRGSAFMVMLAAYEVFLSRRTGETDILVTTLASGRGQARFQETVGSFFNFVPLRTDLSGATTFREVVAKVRATCLKAYSHQVPFAQVMAGSPELGASFAADDAAVFAFQVFQFPYVLAGERVGDLELTEIRRRLRPQDSGPDIPDGALWTLDVDGSDMVGNLQYNTNIFRAETIAELVTGFLAVLRETVTDPDSPLGGNR</sequence>
<dbReference type="Gene3D" id="3.30.559.10">
    <property type="entry name" value="Chloramphenicol acetyltransferase-like domain"/>
    <property type="match status" value="1"/>
</dbReference>
<evidence type="ECO:0000313" key="2">
    <source>
        <dbReference type="EMBL" id="MFC7613496.1"/>
    </source>
</evidence>
<feature type="domain" description="Condensation" evidence="1">
    <location>
        <begin position="6"/>
        <end position="412"/>
    </location>
</feature>
<accession>A0ABW2TJA3</accession>
<dbReference type="Gene3D" id="3.30.559.30">
    <property type="entry name" value="Nonribosomal peptide synthetase, condensation domain"/>
    <property type="match status" value="1"/>
</dbReference>
<name>A0ABW2TJA3_9PSEU</name>
<evidence type="ECO:0000259" key="1">
    <source>
        <dbReference type="Pfam" id="PF00668"/>
    </source>
</evidence>
<dbReference type="PANTHER" id="PTHR45527">
    <property type="entry name" value="NONRIBOSOMAL PEPTIDE SYNTHETASE"/>
    <property type="match status" value="1"/>
</dbReference>
<keyword evidence="3" id="KW-1185">Reference proteome</keyword>
<protein>
    <submittedName>
        <fullName evidence="2">Condensation domain-containing protein</fullName>
    </submittedName>
</protein>
<dbReference type="Proteomes" id="UP001596512">
    <property type="component" value="Unassembled WGS sequence"/>
</dbReference>
<dbReference type="EMBL" id="JBHTEY010000004">
    <property type="protein sequence ID" value="MFC7613496.1"/>
    <property type="molecule type" value="Genomic_DNA"/>
</dbReference>
<proteinExistence type="predicted"/>